<dbReference type="PRINTS" id="PR00111">
    <property type="entry name" value="ABHYDROLASE"/>
</dbReference>
<dbReference type="EMBL" id="FPAU01000007">
    <property type="protein sequence ID" value="SFU16414.1"/>
    <property type="molecule type" value="Genomic_DNA"/>
</dbReference>
<evidence type="ECO:0000313" key="3">
    <source>
        <dbReference type="EMBL" id="SFU16414.1"/>
    </source>
</evidence>
<dbReference type="Proteomes" id="UP000199187">
    <property type="component" value="Unassembled WGS sequence"/>
</dbReference>
<dbReference type="AlphaFoldDB" id="A0A1I7DXL7"/>
<dbReference type="Gene3D" id="3.40.50.1820">
    <property type="entry name" value="alpha/beta hydrolase"/>
    <property type="match status" value="1"/>
</dbReference>
<dbReference type="InterPro" id="IPR000639">
    <property type="entry name" value="Epox_hydrolase-like"/>
</dbReference>
<accession>A0A1I7DXL7</accession>
<dbReference type="PRINTS" id="PR00412">
    <property type="entry name" value="EPOXHYDRLASE"/>
</dbReference>
<evidence type="ECO:0000256" key="1">
    <source>
        <dbReference type="SAM" id="SignalP"/>
    </source>
</evidence>
<evidence type="ECO:0000313" key="4">
    <source>
        <dbReference type="Proteomes" id="UP000199187"/>
    </source>
</evidence>
<keyword evidence="1" id="KW-0732">Signal</keyword>
<protein>
    <submittedName>
        <fullName evidence="3">Pimeloyl-ACP methyl ester carboxylesterase</fullName>
    </submittedName>
</protein>
<name>A0A1I7DXL7_9ENTR</name>
<sequence length="294" mass="32376">MLLSRGRNLALTLLLFCASLYAQDKHYTVVSSDGVPLAVQETGAADGQPIIFIHGLLGSHLNWEKQWQDPVLQRFRLISFDLRGHGLSGKPEQATAYTESRRWADDVAAVIKGSGAKKPLLVGWSLGGAVNSHYLAAYGDQQIAGVLYVDAVVELTPTQIPAHPQVYQDMVSADLKTHLAGERDFLRLCFHQQPDTATFERLLANAALASWQMQRVVPQMKVSLAQGLGKAKVPVLFIYGEKDQLVNPQASLARARSVNPHIRTLLYAESGHAPFLEEPQRFNRDLAAFAESLQ</sequence>
<proteinExistence type="predicted"/>
<dbReference type="InterPro" id="IPR029058">
    <property type="entry name" value="AB_hydrolase_fold"/>
</dbReference>
<feature type="chain" id="PRO_5011711389" evidence="1">
    <location>
        <begin position="23"/>
        <end position="294"/>
    </location>
</feature>
<dbReference type="PANTHER" id="PTHR43798">
    <property type="entry name" value="MONOACYLGLYCEROL LIPASE"/>
    <property type="match status" value="1"/>
</dbReference>
<keyword evidence="4" id="KW-1185">Reference proteome</keyword>
<feature type="signal peptide" evidence="1">
    <location>
        <begin position="1"/>
        <end position="22"/>
    </location>
</feature>
<dbReference type="PANTHER" id="PTHR43798:SF33">
    <property type="entry name" value="HYDROLASE, PUTATIVE (AFU_ORTHOLOGUE AFUA_2G14860)-RELATED"/>
    <property type="match status" value="1"/>
</dbReference>
<dbReference type="RefSeq" id="WP_090125454.1">
    <property type="nucleotide sequence ID" value="NZ_CP045300.1"/>
</dbReference>
<gene>
    <name evidence="3" type="ORF">SAMN05192562_107144</name>
</gene>
<dbReference type="Pfam" id="PF00561">
    <property type="entry name" value="Abhydrolase_1"/>
    <property type="match status" value="1"/>
</dbReference>
<feature type="domain" description="AB hydrolase-1" evidence="2">
    <location>
        <begin position="49"/>
        <end position="279"/>
    </location>
</feature>
<dbReference type="InterPro" id="IPR050266">
    <property type="entry name" value="AB_hydrolase_sf"/>
</dbReference>
<organism evidence="3 4">
    <name type="scientific">Kosakonia arachidis</name>
    <dbReference type="NCBI Taxonomy" id="551989"/>
    <lineage>
        <taxon>Bacteria</taxon>
        <taxon>Pseudomonadati</taxon>
        <taxon>Pseudomonadota</taxon>
        <taxon>Gammaproteobacteria</taxon>
        <taxon>Enterobacterales</taxon>
        <taxon>Enterobacteriaceae</taxon>
        <taxon>Kosakonia</taxon>
    </lineage>
</organism>
<dbReference type="GO" id="GO:0016020">
    <property type="term" value="C:membrane"/>
    <property type="evidence" value="ECO:0007669"/>
    <property type="project" value="TreeGrafter"/>
</dbReference>
<dbReference type="OrthoDB" id="9796770at2"/>
<dbReference type="GO" id="GO:0003824">
    <property type="term" value="F:catalytic activity"/>
    <property type="evidence" value="ECO:0007669"/>
    <property type="project" value="InterPro"/>
</dbReference>
<evidence type="ECO:0000259" key="2">
    <source>
        <dbReference type="Pfam" id="PF00561"/>
    </source>
</evidence>
<reference evidence="4" key="1">
    <citation type="submission" date="2016-10" db="EMBL/GenBank/DDBJ databases">
        <authorList>
            <person name="Varghese N."/>
            <person name="Submissions S."/>
        </authorList>
    </citation>
    <scope>NUCLEOTIDE SEQUENCE [LARGE SCALE GENOMIC DNA]</scope>
    <source>
        <strain evidence="4">Ah-143</strain>
    </source>
</reference>
<dbReference type="SUPFAM" id="SSF53474">
    <property type="entry name" value="alpha/beta-Hydrolases"/>
    <property type="match status" value="1"/>
</dbReference>
<dbReference type="InterPro" id="IPR000073">
    <property type="entry name" value="AB_hydrolase_1"/>
</dbReference>